<name>A0A517QVR5_9PLAN</name>
<protein>
    <submittedName>
        <fullName evidence="2">Uncharacterized protein</fullName>
    </submittedName>
</protein>
<dbReference type="KEGG" id="svp:Pan189_00980"/>
<keyword evidence="1" id="KW-0812">Transmembrane</keyword>
<dbReference type="EMBL" id="CP036268">
    <property type="protein sequence ID" value="QDT35745.1"/>
    <property type="molecule type" value="Genomic_DNA"/>
</dbReference>
<feature type="transmembrane region" description="Helical" evidence="1">
    <location>
        <begin position="87"/>
        <end position="108"/>
    </location>
</feature>
<keyword evidence="1" id="KW-0472">Membrane</keyword>
<keyword evidence="1" id="KW-1133">Transmembrane helix</keyword>
<sequence>MEAIVLLLFGWLTVAATAAMSLIVVLVDLAVFVVATITQLVLLPLQRGKAAELPTEENESDTATEPLETLIGQRTGNRSRLAGRVSAVSAVVLAVMMGGGLIAGTVAFEPTTRWLIRGVADRSGIEIDFTQATGSLLSGRIDLGDVTLRRESHPRDNFDIEIDRLLVDLDIWTVLSSTVEFETVRFEGLSGTYTQSPEAPPAPGRLQQPMGSAFSIEQPEFRARNVHIEDARLDLRISRRGSTYRGELAVEEFNIEELSARTWLIDILIRSRGSGAIADSTFDIDTIETAQGRRSRWDFRRLPVALLASQYGGPFVAFRDGRADILVVDEWELGERPRVDSHWKIVFENIEVELPAEIPEPLKLALSPAIDHLREKSDRLPIEFHIKIDPETLGLFANEQTTELSELVRDAAYDAIAKAAGINTEKVRQTADEIFDAIRDGLDRLRNR</sequence>
<evidence type="ECO:0000256" key="1">
    <source>
        <dbReference type="SAM" id="Phobius"/>
    </source>
</evidence>
<dbReference type="RefSeq" id="WP_145362013.1">
    <property type="nucleotide sequence ID" value="NZ_CP036268.1"/>
</dbReference>
<keyword evidence="3" id="KW-1185">Reference proteome</keyword>
<accession>A0A517QVR5</accession>
<dbReference type="Proteomes" id="UP000317318">
    <property type="component" value="Chromosome"/>
</dbReference>
<evidence type="ECO:0000313" key="2">
    <source>
        <dbReference type="EMBL" id="QDT35745.1"/>
    </source>
</evidence>
<evidence type="ECO:0000313" key="3">
    <source>
        <dbReference type="Proteomes" id="UP000317318"/>
    </source>
</evidence>
<organism evidence="2 3">
    <name type="scientific">Stratiformator vulcanicus</name>
    <dbReference type="NCBI Taxonomy" id="2527980"/>
    <lineage>
        <taxon>Bacteria</taxon>
        <taxon>Pseudomonadati</taxon>
        <taxon>Planctomycetota</taxon>
        <taxon>Planctomycetia</taxon>
        <taxon>Planctomycetales</taxon>
        <taxon>Planctomycetaceae</taxon>
        <taxon>Stratiformator</taxon>
    </lineage>
</organism>
<reference evidence="2 3" key="1">
    <citation type="submission" date="2019-02" db="EMBL/GenBank/DDBJ databases">
        <title>Deep-cultivation of Planctomycetes and their phenomic and genomic characterization uncovers novel biology.</title>
        <authorList>
            <person name="Wiegand S."/>
            <person name="Jogler M."/>
            <person name="Boedeker C."/>
            <person name="Pinto D."/>
            <person name="Vollmers J."/>
            <person name="Rivas-Marin E."/>
            <person name="Kohn T."/>
            <person name="Peeters S.H."/>
            <person name="Heuer A."/>
            <person name="Rast P."/>
            <person name="Oberbeckmann S."/>
            <person name="Bunk B."/>
            <person name="Jeske O."/>
            <person name="Meyerdierks A."/>
            <person name="Storesund J.E."/>
            <person name="Kallscheuer N."/>
            <person name="Luecker S."/>
            <person name="Lage O.M."/>
            <person name="Pohl T."/>
            <person name="Merkel B.J."/>
            <person name="Hornburger P."/>
            <person name="Mueller R.-W."/>
            <person name="Bruemmer F."/>
            <person name="Labrenz M."/>
            <person name="Spormann A.M."/>
            <person name="Op den Camp H."/>
            <person name="Overmann J."/>
            <person name="Amann R."/>
            <person name="Jetten M.S.M."/>
            <person name="Mascher T."/>
            <person name="Medema M.H."/>
            <person name="Devos D.P."/>
            <person name="Kaster A.-K."/>
            <person name="Ovreas L."/>
            <person name="Rohde M."/>
            <person name="Galperin M.Y."/>
            <person name="Jogler C."/>
        </authorList>
    </citation>
    <scope>NUCLEOTIDE SEQUENCE [LARGE SCALE GENOMIC DNA]</scope>
    <source>
        <strain evidence="2 3">Pan189</strain>
    </source>
</reference>
<dbReference type="AlphaFoldDB" id="A0A517QVR5"/>
<proteinExistence type="predicted"/>
<gene>
    <name evidence="2" type="ORF">Pan189_00980</name>
</gene>